<organism evidence="4 5">
    <name type="scientific">Biomphalaria glabrata</name>
    <name type="common">Bloodfluke planorb</name>
    <name type="synonym">Freshwater snail</name>
    <dbReference type="NCBI Taxonomy" id="6526"/>
    <lineage>
        <taxon>Eukaryota</taxon>
        <taxon>Metazoa</taxon>
        <taxon>Spiralia</taxon>
        <taxon>Lophotrochozoa</taxon>
        <taxon>Mollusca</taxon>
        <taxon>Gastropoda</taxon>
        <taxon>Heterobranchia</taxon>
        <taxon>Euthyneura</taxon>
        <taxon>Panpulmonata</taxon>
        <taxon>Hygrophila</taxon>
        <taxon>Lymnaeoidea</taxon>
        <taxon>Planorbidae</taxon>
        <taxon>Biomphalaria</taxon>
    </lineage>
</organism>
<feature type="chain" id="PRO_5013107264" description="EF-hand domain-containing protein" evidence="2">
    <location>
        <begin position="17"/>
        <end position="137"/>
    </location>
</feature>
<dbReference type="InterPro" id="IPR011992">
    <property type="entry name" value="EF-hand-dom_pair"/>
</dbReference>
<sequence length="137" mass="15903">MLRLAFIVCLPVLVICQVDITALGNLEFNRLDIDQDGNIEPLETQQYFERFDANHDNRISRQEYAKEVETHHENNLQAHSILLRLFDALDFDNDNHIDGPDYSDLFIAADTNNNKLVSQQEFLRYFYDLTGIDPVGK</sequence>
<dbReference type="OrthoDB" id="6049189at2759"/>
<dbReference type="VEuPathDB" id="VectorBase:BGLB007345"/>
<feature type="signal peptide" evidence="2">
    <location>
        <begin position="1"/>
        <end position="16"/>
    </location>
</feature>
<dbReference type="PROSITE" id="PS00018">
    <property type="entry name" value="EF_HAND_1"/>
    <property type="match status" value="2"/>
</dbReference>
<evidence type="ECO:0000256" key="1">
    <source>
        <dbReference type="ARBA" id="ARBA00022837"/>
    </source>
</evidence>
<keyword evidence="2" id="KW-0732">Signal</keyword>
<dbReference type="PROSITE" id="PS50222">
    <property type="entry name" value="EF_HAND_2"/>
    <property type="match status" value="2"/>
</dbReference>
<dbReference type="AlphaFoldDB" id="A0A2C9JSG6"/>
<proteinExistence type="predicted"/>
<feature type="domain" description="EF-hand" evidence="3">
    <location>
        <begin position="39"/>
        <end position="74"/>
    </location>
</feature>
<gene>
    <name evidence="4" type="primary">106066298</name>
</gene>
<dbReference type="Gene3D" id="1.10.238.10">
    <property type="entry name" value="EF-hand"/>
    <property type="match status" value="1"/>
</dbReference>
<accession>A0A2C9JSG6</accession>
<dbReference type="GO" id="GO:0005509">
    <property type="term" value="F:calcium ion binding"/>
    <property type="evidence" value="ECO:0007669"/>
    <property type="project" value="InterPro"/>
</dbReference>
<dbReference type="InterPro" id="IPR002048">
    <property type="entry name" value="EF_hand_dom"/>
</dbReference>
<evidence type="ECO:0000313" key="4">
    <source>
        <dbReference type="EnsemblMetazoa" id="BGLB007345-PB"/>
    </source>
</evidence>
<dbReference type="KEGG" id="bgt:106066298"/>
<name>A0A2C9JSG6_BIOGL</name>
<dbReference type="EnsemblMetazoa" id="BGLB007345-RB">
    <property type="protein sequence ID" value="BGLB007345-PB"/>
    <property type="gene ID" value="BGLB007345"/>
</dbReference>
<evidence type="ECO:0000256" key="2">
    <source>
        <dbReference type="SAM" id="SignalP"/>
    </source>
</evidence>
<dbReference type="Proteomes" id="UP000076420">
    <property type="component" value="Unassembled WGS sequence"/>
</dbReference>
<keyword evidence="1" id="KW-0106">Calcium</keyword>
<evidence type="ECO:0000313" key="5">
    <source>
        <dbReference type="Proteomes" id="UP000076420"/>
    </source>
</evidence>
<dbReference type="SUPFAM" id="SSF47473">
    <property type="entry name" value="EF-hand"/>
    <property type="match status" value="1"/>
</dbReference>
<dbReference type="VEuPathDB" id="VectorBase:BGLAX_036138"/>
<reference evidence="4" key="1">
    <citation type="submission" date="2020-05" db="UniProtKB">
        <authorList>
            <consortium name="EnsemblMetazoa"/>
        </authorList>
    </citation>
    <scope>IDENTIFICATION</scope>
    <source>
        <strain evidence="4">BB02</strain>
    </source>
</reference>
<dbReference type="InterPro" id="IPR018247">
    <property type="entry name" value="EF_Hand_1_Ca_BS"/>
</dbReference>
<feature type="domain" description="EF-hand" evidence="3">
    <location>
        <begin position="77"/>
        <end position="112"/>
    </location>
</feature>
<evidence type="ECO:0000259" key="3">
    <source>
        <dbReference type="PROSITE" id="PS50222"/>
    </source>
</evidence>
<dbReference type="Pfam" id="PF13202">
    <property type="entry name" value="EF-hand_5"/>
    <property type="match status" value="1"/>
</dbReference>
<protein>
    <recommendedName>
        <fullName evidence="3">EF-hand domain-containing protein</fullName>
    </recommendedName>
</protein>